<evidence type="ECO:0000256" key="3">
    <source>
        <dbReference type="SAM" id="MobiDB-lite"/>
    </source>
</evidence>
<reference evidence="4 5" key="1">
    <citation type="submission" date="2020-07" db="EMBL/GenBank/DDBJ databases">
        <title>Sequencing the genomes of 1000 actinobacteria strains.</title>
        <authorList>
            <person name="Klenk H.-P."/>
        </authorList>
    </citation>
    <scope>NUCLEOTIDE SEQUENCE [LARGE SCALE GENOMIC DNA]</scope>
    <source>
        <strain evidence="4 5">DSM 103833</strain>
    </source>
</reference>
<name>A0A853BZI5_9ACTN</name>
<evidence type="ECO:0000313" key="4">
    <source>
        <dbReference type="EMBL" id="NYJ00444.1"/>
    </source>
</evidence>
<dbReference type="SUPFAM" id="SSF50249">
    <property type="entry name" value="Nucleic acid-binding proteins"/>
    <property type="match status" value="1"/>
</dbReference>
<dbReference type="InterPro" id="IPR012340">
    <property type="entry name" value="NA-bd_OB-fold"/>
</dbReference>
<dbReference type="PANTHER" id="PTHR10302">
    <property type="entry name" value="SINGLE-STRANDED DNA-BINDING PROTEIN"/>
    <property type="match status" value="1"/>
</dbReference>
<dbReference type="InterPro" id="IPR000424">
    <property type="entry name" value="Primosome_PriB/ssb"/>
</dbReference>
<dbReference type="GO" id="GO:0006260">
    <property type="term" value="P:DNA replication"/>
    <property type="evidence" value="ECO:0007669"/>
    <property type="project" value="InterPro"/>
</dbReference>
<gene>
    <name evidence="4" type="ORF">HNR19_001142</name>
</gene>
<dbReference type="Pfam" id="PF00436">
    <property type="entry name" value="SSB"/>
    <property type="match status" value="1"/>
</dbReference>
<dbReference type="RefSeq" id="WP_179667029.1">
    <property type="nucleotide sequence ID" value="NZ_JACCFP010000001.1"/>
</dbReference>
<accession>A0A853BZI5</accession>
<keyword evidence="1 2" id="KW-0238">DNA-binding</keyword>
<sequence length="173" mass="18463">MSSDVIVTLEGWVGNDPQSFSAGEVSLAKFRLGHTPRRFRRQTGDWENGETQWFTVTAWRQLGAHCVRSIHKGDPVIVRGRLTQRTWQNKAGEDVVSLEVEALSVGHDLSMGISNFVKTVGLGRGDNGQVSRGGQAGQVDAVDVVADWRAPGAEPEKPTALAGGEGPGDSSAA</sequence>
<evidence type="ECO:0000256" key="2">
    <source>
        <dbReference type="PROSITE-ProRule" id="PRU00252"/>
    </source>
</evidence>
<dbReference type="Proteomes" id="UP000530424">
    <property type="component" value="Unassembled WGS sequence"/>
</dbReference>
<feature type="region of interest" description="Disordered" evidence="3">
    <location>
        <begin position="150"/>
        <end position="173"/>
    </location>
</feature>
<protein>
    <submittedName>
        <fullName evidence="4">Single-strand DNA-binding protein</fullName>
    </submittedName>
</protein>
<dbReference type="GO" id="GO:0003697">
    <property type="term" value="F:single-stranded DNA binding"/>
    <property type="evidence" value="ECO:0007669"/>
    <property type="project" value="InterPro"/>
</dbReference>
<evidence type="ECO:0000313" key="5">
    <source>
        <dbReference type="Proteomes" id="UP000530424"/>
    </source>
</evidence>
<keyword evidence="5" id="KW-1185">Reference proteome</keyword>
<evidence type="ECO:0000256" key="1">
    <source>
        <dbReference type="ARBA" id="ARBA00023125"/>
    </source>
</evidence>
<comment type="caution">
    <text evidence="4">The sequence shown here is derived from an EMBL/GenBank/DDBJ whole genome shotgun (WGS) entry which is preliminary data.</text>
</comment>
<organism evidence="4 5">
    <name type="scientific">Nocardioides thalensis</name>
    <dbReference type="NCBI Taxonomy" id="1914755"/>
    <lineage>
        <taxon>Bacteria</taxon>
        <taxon>Bacillati</taxon>
        <taxon>Actinomycetota</taxon>
        <taxon>Actinomycetes</taxon>
        <taxon>Propionibacteriales</taxon>
        <taxon>Nocardioidaceae</taxon>
        <taxon>Nocardioides</taxon>
    </lineage>
</organism>
<dbReference type="Gene3D" id="2.40.50.140">
    <property type="entry name" value="Nucleic acid-binding proteins"/>
    <property type="match status" value="1"/>
</dbReference>
<dbReference type="GO" id="GO:0009295">
    <property type="term" value="C:nucleoid"/>
    <property type="evidence" value="ECO:0007669"/>
    <property type="project" value="TreeGrafter"/>
</dbReference>
<proteinExistence type="predicted"/>
<dbReference type="InterPro" id="IPR011344">
    <property type="entry name" value="ssDNA-bd"/>
</dbReference>
<dbReference type="EMBL" id="JACCFP010000001">
    <property type="protein sequence ID" value="NYJ00444.1"/>
    <property type="molecule type" value="Genomic_DNA"/>
</dbReference>
<dbReference type="PROSITE" id="PS50935">
    <property type="entry name" value="SSB"/>
    <property type="match status" value="1"/>
</dbReference>
<dbReference type="CDD" id="cd04496">
    <property type="entry name" value="SSB_OBF"/>
    <property type="match status" value="1"/>
</dbReference>
<dbReference type="PANTHER" id="PTHR10302:SF27">
    <property type="entry name" value="SINGLE-STRANDED DNA-BINDING PROTEIN"/>
    <property type="match status" value="1"/>
</dbReference>
<dbReference type="AlphaFoldDB" id="A0A853BZI5"/>